<comment type="caution">
    <text evidence="1">The sequence shown here is derived from an EMBL/GenBank/DDBJ whole genome shotgun (WGS) entry which is preliminary data.</text>
</comment>
<proteinExistence type="predicted"/>
<dbReference type="Gene3D" id="3.90.1300.10">
    <property type="entry name" value="Amidase signature (AS) domain"/>
    <property type="match status" value="1"/>
</dbReference>
<keyword evidence="2" id="KW-1185">Reference proteome</keyword>
<dbReference type="InterPro" id="IPR000120">
    <property type="entry name" value="Amidase"/>
</dbReference>
<reference evidence="1 2" key="1">
    <citation type="submission" date="2020-02" db="EMBL/GenBank/DDBJ databases">
        <authorList>
            <person name="Ma Q."/>
            <person name="Huang Y."/>
            <person name="Song X."/>
            <person name="Pei D."/>
        </authorList>
    </citation>
    <scope>NUCLEOTIDE SEQUENCE [LARGE SCALE GENOMIC DNA]</scope>
    <source>
        <strain evidence="1">Sxm20200214</strain>
        <tissue evidence="1">Leaf</tissue>
    </source>
</reference>
<evidence type="ECO:0008006" key="3">
    <source>
        <dbReference type="Google" id="ProtNLM"/>
    </source>
</evidence>
<evidence type="ECO:0000313" key="1">
    <source>
        <dbReference type="EMBL" id="KAG2301607.1"/>
    </source>
</evidence>
<gene>
    <name evidence="1" type="ORF">Bca52824_030258</name>
</gene>
<dbReference type="OrthoDB" id="6428749at2759"/>
<dbReference type="AlphaFoldDB" id="A0A8X7V493"/>
<dbReference type="EMBL" id="JAAMPC010000007">
    <property type="protein sequence ID" value="KAG2301607.1"/>
    <property type="molecule type" value="Genomic_DNA"/>
</dbReference>
<protein>
    <recommendedName>
        <fullName evidence="3">Amidase domain-containing protein</fullName>
    </recommendedName>
</protein>
<dbReference type="Proteomes" id="UP000886595">
    <property type="component" value="Unassembled WGS sequence"/>
</dbReference>
<evidence type="ECO:0000313" key="2">
    <source>
        <dbReference type="Proteomes" id="UP000886595"/>
    </source>
</evidence>
<accession>A0A8X7V493</accession>
<dbReference type="PANTHER" id="PTHR11895:SF7">
    <property type="entry name" value="GLUTAMYL-TRNA(GLN) AMIDOTRANSFERASE SUBUNIT A, MITOCHONDRIAL"/>
    <property type="match status" value="1"/>
</dbReference>
<dbReference type="GO" id="GO:0050567">
    <property type="term" value="F:glutaminyl-tRNA synthase (glutamine-hydrolyzing) activity"/>
    <property type="evidence" value="ECO:0007669"/>
    <property type="project" value="TreeGrafter"/>
</dbReference>
<dbReference type="PANTHER" id="PTHR11895">
    <property type="entry name" value="TRANSAMIDASE"/>
    <property type="match status" value="1"/>
</dbReference>
<name>A0A8X7V493_BRACI</name>
<dbReference type="SUPFAM" id="SSF75304">
    <property type="entry name" value="Amidase signature (AS) enzymes"/>
    <property type="match status" value="1"/>
</dbReference>
<organism evidence="1 2">
    <name type="scientific">Brassica carinata</name>
    <name type="common">Ethiopian mustard</name>
    <name type="synonym">Abyssinian cabbage</name>
    <dbReference type="NCBI Taxonomy" id="52824"/>
    <lineage>
        <taxon>Eukaryota</taxon>
        <taxon>Viridiplantae</taxon>
        <taxon>Streptophyta</taxon>
        <taxon>Embryophyta</taxon>
        <taxon>Tracheophyta</taxon>
        <taxon>Spermatophyta</taxon>
        <taxon>Magnoliopsida</taxon>
        <taxon>eudicotyledons</taxon>
        <taxon>Gunneridae</taxon>
        <taxon>Pentapetalae</taxon>
        <taxon>rosids</taxon>
        <taxon>malvids</taxon>
        <taxon>Brassicales</taxon>
        <taxon>Brassicaceae</taxon>
        <taxon>Brassiceae</taxon>
        <taxon>Brassica</taxon>
    </lineage>
</organism>
<sequence>MDYASSLDVIGIFGSTVADASSCYFRGVKVGLIRETLEDGVDSATQEAASHLEALGLCIDRGLTPFLLSWTTSLTMALPHLNQLQTYYAMMVSGFSREVRTLIQKDFKAALYQTDILISPAAPSAAYKIGLPAIVLPCGLVQGGPSGLSVNLQMIGAAFDEEKLLKVGHIFEQTLKGSSFVPPLIVYQI</sequence>
<dbReference type="InterPro" id="IPR036928">
    <property type="entry name" value="AS_sf"/>
</dbReference>